<dbReference type="EMBL" id="BPVZ01000032">
    <property type="protein sequence ID" value="GKV10661.1"/>
    <property type="molecule type" value="Genomic_DNA"/>
</dbReference>
<comment type="caution">
    <text evidence="3">The sequence shown here is derived from an EMBL/GenBank/DDBJ whole genome shotgun (WGS) entry which is preliminary data.</text>
</comment>
<organism evidence="3 4">
    <name type="scientific">Rubroshorea leprosula</name>
    <dbReference type="NCBI Taxonomy" id="152421"/>
    <lineage>
        <taxon>Eukaryota</taxon>
        <taxon>Viridiplantae</taxon>
        <taxon>Streptophyta</taxon>
        <taxon>Embryophyta</taxon>
        <taxon>Tracheophyta</taxon>
        <taxon>Spermatophyta</taxon>
        <taxon>Magnoliopsida</taxon>
        <taxon>eudicotyledons</taxon>
        <taxon>Gunneridae</taxon>
        <taxon>Pentapetalae</taxon>
        <taxon>rosids</taxon>
        <taxon>malvids</taxon>
        <taxon>Malvales</taxon>
        <taxon>Dipterocarpaceae</taxon>
        <taxon>Rubroshorea</taxon>
    </lineage>
</organism>
<dbReference type="PROSITE" id="PS50878">
    <property type="entry name" value="RT_POL"/>
    <property type="match status" value="1"/>
</dbReference>
<evidence type="ECO:0000313" key="4">
    <source>
        <dbReference type="Proteomes" id="UP001054252"/>
    </source>
</evidence>
<feature type="region of interest" description="Disordered" evidence="1">
    <location>
        <begin position="394"/>
        <end position="423"/>
    </location>
</feature>
<dbReference type="Gene3D" id="3.60.10.10">
    <property type="entry name" value="Endonuclease/exonuclease/phosphatase"/>
    <property type="match status" value="1"/>
</dbReference>
<accession>A0AAV5JIC4</accession>
<feature type="domain" description="Reverse transcriptase" evidence="2">
    <location>
        <begin position="1178"/>
        <end position="1456"/>
    </location>
</feature>
<dbReference type="InterPro" id="IPR005135">
    <property type="entry name" value="Endo/exonuclease/phosphatase"/>
</dbReference>
<evidence type="ECO:0000256" key="1">
    <source>
        <dbReference type="SAM" id="MobiDB-lite"/>
    </source>
</evidence>
<dbReference type="Pfam" id="PF00078">
    <property type="entry name" value="RVT_1"/>
    <property type="match status" value="1"/>
</dbReference>
<name>A0AAV5JIC4_9ROSI</name>
<dbReference type="CDD" id="cd01650">
    <property type="entry name" value="RT_nLTR_like"/>
    <property type="match status" value="1"/>
</dbReference>
<dbReference type="PANTHER" id="PTHR31635">
    <property type="entry name" value="REVERSE TRANSCRIPTASE DOMAIN-CONTAINING PROTEIN-RELATED"/>
    <property type="match status" value="1"/>
</dbReference>
<feature type="compositionally biased region" description="Acidic residues" evidence="1">
    <location>
        <begin position="406"/>
        <end position="423"/>
    </location>
</feature>
<dbReference type="Pfam" id="PF03372">
    <property type="entry name" value="Exo_endo_phos"/>
    <property type="match status" value="1"/>
</dbReference>
<proteinExistence type="predicted"/>
<protein>
    <recommendedName>
        <fullName evidence="2">Reverse transcriptase domain-containing protein</fullName>
    </recommendedName>
</protein>
<dbReference type="SUPFAM" id="SSF56219">
    <property type="entry name" value="DNase I-like"/>
    <property type="match status" value="1"/>
</dbReference>
<dbReference type="PANTHER" id="PTHR31635:SF196">
    <property type="entry name" value="REVERSE TRANSCRIPTASE DOMAIN-CONTAINING PROTEIN-RELATED"/>
    <property type="match status" value="1"/>
</dbReference>
<gene>
    <name evidence="3" type="ORF">SLEP1_g21994</name>
</gene>
<dbReference type="Proteomes" id="UP001054252">
    <property type="component" value="Unassembled WGS sequence"/>
</dbReference>
<dbReference type="InterPro" id="IPR000477">
    <property type="entry name" value="RT_dom"/>
</dbReference>
<feature type="region of interest" description="Disordered" evidence="1">
    <location>
        <begin position="571"/>
        <end position="653"/>
    </location>
</feature>
<evidence type="ECO:0000313" key="3">
    <source>
        <dbReference type="EMBL" id="GKV10661.1"/>
    </source>
</evidence>
<reference evidence="3 4" key="1">
    <citation type="journal article" date="2021" name="Commun. Biol.">
        <title>The genome of Shorea leprosula (Dipterocarpaceae) highlights the ecological relevance of drought in aseasonal tropical rainforests.</title>
        <authorList>
            <person name="Ng K.K.S."/>
            <person name="Kobayashi M.J."/>
            <person name="Fawcett J.A."/>
            <person name="Hatakeyama M."/>
            <person name="Paape T."/>
            <person name="Ng C.H."/>
            <person name="Ang C.C."/>
            <person name="Tnah L.H."/>
            <person name="Lee C.T."/>
            <person name="Nishiyama T."/>
            <person name="Sese J."/>
            <person name="O'Brien M.J."/>
            <person name="Copetti D."/>
            <person name="Mohd Noor M.I."/>
            <person name="Ong R.C."/>
            <person name="Putra M."/>
            <person name="Sireger I.Z."/>
            <person name="Indrioko S."/>
            <person name="Kosugi Y."/>
            <person name="Izuno A."/>
            <person name="Isagi Y."/>
            <person name="Lee S.L."/>
            <person name="Shimizu K.K."/>
        </authorList>
    </citation>
    <scope>NUCLEOTIDE SEQUENCE [LARGE SCALE GENOMIC DNA]</scope>
    <source>
        <strain evidence="3">214</strain>
    </source>
</reference>
<feature type="compositionally biased region" description="Basic and acidic residues" evidence="1">
    <location>
        <begin position="396"/>
        <end position="405"/>
    </location>
</feature>
<sequence>MRGRERERALGRRTQGRWTAQPNERFRFHNGGRNQQEVGGYDKRVYNQATPFFFTNFPEEWSFEQMWLTFNRIGQGRVLEIDCPAKRDRMGRRFGFVRFLDVRNEGELERRLNEVRVGNQVLQANKPRYTKWDRQNNLFPRTHFEDGNWRQQSINGNDRKPSYAEVVKTATSRMEERPINERRKVGLAQRYGSNNGSVYGNQQKEWKPKHQHHHWSGMELNFDLEEYGWLEKCYVGTVHSVNLIPNLQEKFFMEGVFFCNIRPMGGRLVLLEGKDHEDLKELVDTGKDWMGNWFEDVKPWSPTLVATERFAWIRCQGLPPHAWKLATFQTFGSLWGTLISLDDSTINKKRFDAVRFLITTPSTESISRSITVKINGEFFTLKFTEEESTNNLFTMRSDRKFQAPREEEDEENSPLDSQYDDDSDLEKNIWNQFEPQIMGVEGEGAQDSMEEDAATPFTGEGNEFEVACHNAEVASHNAEVERHSAEVERHSLEMDSHGAEGNKRKKLETVDVASTDAEVVEETEGMEEIRTGILVSNSNFQRVVESRKIEEDPDLVQNKAEQQMFENGSQLSTNADMGSHGKSHQNSINKAKEDNRSCKRPTNSDPEEQIEKPNNRPIAKNKKPSSSFWDDLESDSGTDANWMSRVDGCGKRKKKRRAKSCASVYRKSGGLEGFLVQQKLKGQRRAVAKTKKKVTFEKDAEKSVADVSINDSNIQNCNKNIELSSRKRNMEALWSRVKEFGVTAQGGIGKKREIRELVTKQKVDVLFIQETKMEKVDKCLCRMVWDADNFDWVAQPAIGASGGILIIWNSNVFKKIGCLEGVGFLGVVGMWGNENIPCYLVNVYSPCDLASKRILWENLSNKICSNKGNWCIAGDFNAIRNLQERKGGISVRRELKEFNEFIELSGLVDLPMIGRKFTWYQPNGNCMSRLDRFLFSEEWLLNWTDLKQWGLVRSLSDHCPILVKDETRNWGPKPFKFYNVWLQDPAFKEMLEKQWKSFNIQGWGGFVLKEKFKLLKNSLKDWTRNHAQGIDKQIEEAKEKIAKLDCKGEIQQLSEEEDTLKRDLMISLWENIQTKEEMARQKSRMTWMKEGDANTSFFHRNLFAKEDWIRPVLEGMGFNKISEADKKILTEPFLESEVKAVVWNCDSAKAPGPDGLSFGFLKAEWVVVKDDILKFLADFHNNSKLVRGSNSSFLVLIPKKENPQGLEEYRPISLIGCMYKILAKILANRLSKVLNGLIGEQQSAFIRGRQLVDGVVIANETIDEIRKKKLSCFLFKADFEKAYDNVSWEFLDYMLDRMNFGSIWKGWMRECLQTNSVSVLLNGSPTNEFTMRRGLRQGDPLAPFLFLIVAEGLNGIITSAVDKALFEGVQIGRGDLRISHLQFADDTLLMGKATEENIWTTKCIMRAFELVSGLKINYGKSSLIGINVDDRWEKEMTCLLNCKSGSLPCKYLGIPLGADPRRIATWKSLIDTFKRKLASWRGRFLSLGGRITLINAVLTSLPVFIMSFYLLPKSVIGKWWGRLLMEKGGLWRRVLLEKYGFKEGNWLSYLKEGRCQGSSWWRDVCKIDEGAGAKKNWLSSGFEVKIGDGRYTKFWSDEWVGGNALSNKFPRLFMLSTGESHNVNDMGTWINGSWQWKLLWKRQLRSWEVDLETELLELLRTTHLMQDKEDQWWWQPDTSRNYTSKSAYSHLLKGVTSNNVDFKRLWKAPIPSKWWGKHYVLGNSCRTVMEQHKWNGGPKSLDKGWNIIWFAVVWTLWLGRNDRIFNDKEAKAEYFFQLVQTRSFYWAKNIARLDGFSLTNWCENPVKCLQIKAKEKDRV</sequence>
<keyword evidence="4" id="KW-1185">Reference proteome</keyword>
<dbReference type="InterPro" id="IPR036691">
    <property type="entry name" value="Endo/exonu/phosph_ase_sf"/>
</dbReference>
<dbReference type="GO" id="GO:0003824">
    <property type="term" value="F:catalytic activity"/>
    <property type="evidence" value="ECO:0007669"/>
    <property type="project" value="InterPro"/>
</dbReference>
<evidence type="ECO:0000259" key="2">
    <source>
        <dbReference type="PROSITE" id="PS50878"/>
    </source>
</evidence>